<keyword evidence="14" id="KW-0175">Coiled coil</keyword>
<feature type="coiled-coil region" evidence="14">
    <location>
        <begin position="109"/>
        <end position="136"/>
    </location>
</feature>
<organism evidence="17 18">
    <name type="scientific">Jeotgalibaca arthritidis</name>
    <dbReference type="NCBI Taxonomy" id="1868794"/>
    <lineage>
        <taxon>Bacteria</taxon>
        <taxon>Bacillati</taxon>
        <taxon>Bacillota</taxon>
        <taxon>Bacilli</taxon>
        <taxon>Lactobacillales</taxon>
        <taxon>Carnobacteriaceae</taxon>
        <taxon>Jeotgalibaca</taxon>
    </lineage>
</organism>
<keyword evidence="10 15" id="KW-1133">Transmembrane helix</keyword>
<evidence type="ECO:0000256" key="4">
    <source>
        <dbReference type="ARBA" id="ARBA00022553"/>
    </source>
</evidence>
<dbReference type="GO" id="GO:0005524">
    <property type="term" value="F:ATP binding"/>
    <property type="evidence" value="ECO:0007669"/>
    <property type="project" value="UniProtKB-UniRule"/>
</dbReference>
<evidence type="ECO:0000256" key="11">
    <source>
        <dbReference type="ARBA" id="ARBA00023012"/>
    </source>
</evidence>
<dbReference type="Gene3D" id="3.30.565.10">
    <property type="entry name" value="Histidine kinase-like ATPase, C-terminal domain"/>
    <property type="match status" value="1"/>
</dbReference>
<keyword evidence="12 13" id="KW-0472">Membrane</keyword>
<keyword evidence="4" id="KW-0597">Phosphoprotein</keyword>
<evidence type="ECO:0000256" key="10">
    <source>
        <dbReference type="ARBA" id="ARBA00022989"/>
    </source>
</evidence>
<dbReference type="PROSITE" id="PS50109">
    <property type="entry name" value="HIS_KIN"/>
    <property type="match status" value="1"/>
</dbReference>
<keyword evidence="5 13" id="KW-0808">Transferase</keyword>
<evidence type="ECO:0000256" key="14">
    <source>
        <dbReference type="SAM" id="Coils"/>
    </source>
</evidence>
<dbReference type="PIRSF" id="PIRSF037431">
    <property type="entry name" value="STHK_LiaS"/>
    <property type="match status" value="1"/>
</dbReference>
<dbReference type="RefSeq" id="WP_166163317.1">
    <property type="nucleotide sequence ID" value="NZ_CP049740.1"/>
</dbReference>
<evidence type="ECO:0000259" key="16">
    <source>
        <dbReference type="PROSITE" id="PS50109"/>
    </source>
</evidence>
<dbReference type="CDD" id="cd16917">
    <property type="entry name" value="HATPase_UhpB-NarQ-NarX-like"/>
    <property type="match status" value="1"/>
</dbReference>
<evidence type="ECO:0000256" key="3">
    <source>
        <dbReference type="ARBA" id="ARBA00022475"/>
    </source>
</evidence>
<dbReference type="Pfam" id="PF02518">
    <property type="entry name" value="HATPase_c"/>
    <property type="match status" value="1"/>
</dbReference>
<evidence type="ECO:0000256" key="1">
    <source>
        <dbReference type="ARBA" id="ARBA00000085"/>
    </source>
</evidence>
<evidence type="ECO:0000256" key="5">
    <source>
        <dbReference type="ARBA" id="ARBA00022679"/>
    </source>
</evidence>
<dbReference type="InterPro" id="IPR036890">
    <property type="entry name" value="HATPase_C_sf"/>
</dbReference>
<dbReference type="PANTHER" id="PTHR24421:SF37">
    <property type="entry name" value="SENSOR HISTIDINE KINASE NARS"/>
    <property type="match status" value="1"/>
</dbReference>
<dbReference type="InterPro" id="IPR005467">
    <property type="entry name" value="His_kinase_dom"/>
</dbReference>
<sequence>MRRKLFFKTFLIILSILLVTVFATLFSIRPLLNFRDLVDIENLFKVPIFMVMPVFIIGFSLVFSWVIYYNLTRIERNVVDRLHSLNIGNYNLDEQLDGLESSVLSRDGSSAIREEISQLRNKLVHLSREVQELSSAPQLIGKESKEEILENERHRIARELHDSVSQQLFAAMMMLSALNERSDTLPEKIQQSLRLVESIVNESQSEMRALLLHLRPVKLEGKTLKKGIEQLLNELKTKIQIKIKWEIMPIDTIPGVEDHLFRIIQELLSNTLRHAKAKTLEVYLTQNINEISLRVFDDGVGFDSQVKKAGSYGLANIQERVSGLGGTCKIISFPSQGTIVEIRIPNTMND</sequence>
<dbReference type="EC" id="2.7.13.3" evidence="13"/>
<dbReference type="InterPro" id="IPR017202">
    <property type="entry name" value="LiaS/VraS"/>
</dbReference>
<evidence type="ECO:0000256" key="15">
    <source>
        <dbReference type="SAM" id="Phobius"/>
    </source>
</evidence>
<dbReference type="PANTHER" id="PTHR24421">
    <property type="entry name" value="NITRATE/NITRITE SENSOR PROTEIN NARX-RELATED"/>
    <property type="match status" value="1"/>
</dbReference>
<keyword evidence="3 13" id="KW-1003">Cell membrane</keyword>
<evidence type="ECO:0000256" key="13">
    <source>
        <dbReference type="PIRNR" id="PIRNR037431"/>
    </source>
</evidence>
<keyword evidence="6 15" id="KW-0812">Transmembrane</keyword>
<evidence type="ECO:0000313" key="18">
    <source>
        <dbReference type="Proteomes" id="UP000501451"/>
    </source>
</evidence>
<evidence type="ECO:0000256" key="12">
    <source>
        <dbReference type="ARBA" id="ARBA00023136"/>
    </source>
</evidence>
<comment type="catalytic activity">
    <reaction evidence="1 13">
        <text>ATP + protein L-histidine = ADP + protein N-phospho-L-histidine.</text>
        <dbReference type="EC" id="2.7.13.3"/>
    </reaction>
</comment>
<dbReference type="SUPFAM" id="SSF55874">
    <property type="entry name" value="ATPase domain of HSP90 chaperone/DNA topoisomerase II/histidine kinase"/>
    <property type="match status" value="1"/>
</dbReference>
<keyword evidence="11 13" id="KW-0902">Two-component regulatory system</keyword>
<evidence type="ECO:0000256" key="9">
    <source>
        <dbReference type="ARBA" id="ARBA00022840"/>
    </source>
</evidence>
<comment type="subcellular location">
    <subcellularLocation>
        <location evidence="2 13">Cell membrane</location>
        <topology evidence="2 13">Multi-pass membrane protein</topology>
    </subcellularLocation>
</comment>
<evidence type="ECO:0000256" key="6">
    <source>
        <dbReference type="ARBA" id="ARBA00022692"/>
    </source>
</evidence>
<gene>
    <name evidence="17" type="ORF">G7057_09640</name>
</gene>
<evidence type="ECO:0000256" key="7">
    <source>
        <dbReference type="ARBA" id="ARBA00022741"/>
    </source>
</evidence>
<dbReference type="KEGG" id="jar:G7057_09640"/>
<dbReference type="InterPro" id="IPR050482">
    <property type="entry name" value="Sensor_HK_TwoCompSys"/>
</dbReference>
<dbReference type="SMART" id="SM00387">
    <property type="entry name" value="HATPase_c"/>
    <property type="match status" value="1"/>
</dbReference>
<protein>
    <recommendedName>
        <fullName evidence="13">Sensor histidine kinase</fullName>
        <ecNumber evidence="13">2.7.13.3</ecNumber>
    </recommendedName>
</protein>
<reference evidence="17 18" key="1">
    <citation type="journal article" date="2017" name="Int. J. Syst. Evol. Microbiol.">
        <title>Jeotgalibaca porci sp. nov. and Jeotgalibaca arthritidis sp. nov., isolated from pigs, and emended description of the genus Jeotgalibaca.</title>
        <authorList>
            <person name="Zamora L."/>
            <person name="Perez-Sancho M."/>
            <person name="Dominguez L."/>
            <person name="Fernandez-Garayzabal J.F."/>
            <person name="Vela A.I."/>
        </authorList>
    </citation>
    <scope>NUCLEOTIDE SEQUENCE [LARGE SCALE GENOMIC DNA]</scope>
    <source>
        <strain evidence="17 18">CECT 9157</strain>
    </source>
</reference>
<keyword evidence="18" id="KW-1185">Reference proteome</keyword>
<dbReference type="GO" id="GO:0000155">
    <property type="term" value="F:phosphorelay sensor kinase activity"/>
    <property type="evidence" value="ECO:0007669"/>
    <property type="project" value="UniProtKB-UniRule"/>
</dbReference>
<feature type="domain" description="Histidine kinase" evidence="16">
    <location>
        <begin position="155"/>
        <end position="348"/>
    </location>
</feature>
<dbReference type="Gene3D" id="1.20.5.1930">
    <property type="match status" value="1"/>
</dbReference>
<evidence type="ECO:0000256" key="2">
    <source>
        <dbReference type="ARBA" id="ARBA00004651"/>
    </source>
</evidence>
<dbReference type="GO" id="GO:0005886">
    <property type="term" value="C:plasma membrane"/>
    <property type="evidence" value="ECO:0007669"/>
    <property type="project" value="UniProtKB-SubCell"/>
</dbReference>
<evidence type="ECO:0000256" key="8">
    <source>
        <dbReference type="ARBA" id="ARBA00022777"/>
    </source>
</evidence>
<dbReference type="Pfam" id="PF07730">
    <property type="entry name" value="HisKA_3"/>
    <property type="match status" value="1"/>
</dbReference>
<accession>A0A6G7KBP6</accession>
<dbReference type="InterPro" id="IPR011712">
    <property type="entry name" value="Sig_transdc_His_kin_sub3_dim/P"/>
</dbReference>
<dbReference type="InterPro" id="IPR003594">
    <property type="entry name" value="HATPase_dom"/>
</dbReference>
<dbReference type="GO" id="GO:0046983">
    <property type="term" value="F:protein dimerization activity"/>
    <property type="evidence" value="ECO:0007669"/>
    <property type="project" value="InterPro"/>
</dbReference>
<dbReference type="Proteomes" id="UP000501451">
    <property type="component" value="Chromosome"/>
</dbReference>
<evidence type="ECO:0000313" key="17">
    <source>
        <dbReference type="EMBL" id="QII82670.1"/>
    </source>
</evidence>
<keyword evidence="9 13" id="KW-0067">ATP-binding</keyword>
<dbReference type="EMBL" id="CP049740">
    <property type="protein sequence ID" value="QII82670.1"/>
    <property type="molecule type" value="Genomic_DNA"/>
</dbReference>
<dbReference type="AlphaFoldDB" id="A0A6G7KBP6"/>
<keyword evidence="7 13" id="KW-0547">Nucleotide-binding</keyword>
<name>A0A6G7KBP6_9LACT</name>
<feature type="transmembrane region" description="Helical" evidence="15">
    <location>
        <begin position="5"/>
        <end position="28"/>
    </location>
</feature>
<proteinExistence type="predicted"/>
<feature type="transmembrane region" description="Helical" evidence="15">
    <location>
        <begin position="48"/>
        <end position="71"/>
    </location>
</feature>
<keyword evidence="8 13" id="KW-0418">Kinase</keyword>